<evidence type="ECO:0000259" key="2">
    <source>
        <dbReference type="Pfam" id="PF16982"/>
    </source>
</evidence>
<dbReference type="Proteomes" id="UP000190814">
    <property type="component" value="Unassembled WGS sequence"/>
</dbReference>
<dbReference type="InterPro" id="IPR031564">
    <property type="entry name" value="Flp1-like"/>
</dbReference>
<dbReference type="STRING" id="39495.SAMN02745111_01461"/>
<proteinExistence type="predicted"/>
<feature type="domain" description="Putative Flagellin Flp1-like" evidence="2">
    <location>
        <begin position="19"/>
        <end position="64"/>
    </location>
</feature>
<evidence type="ECO:0000313" key="4">
    <source>
        <dbReference type="Proteomes" id="UP000190814"/>
    </source>
</evidence>
<keyword evidence="3" id="KW-0969">Cilium</keyword>
<protein>
    <submittedName>
        <fullName evidence="3">Putative Flagellin, Flp1-like, domain</fullName>
    </submittedName>
</protein>
<dbReference type="Pfam" id="PF16982">
    <property type="entry name" value="Flp1_like"/>
    <property type="match status" value="1"/>
</dbReference>
<evidence type="ECO:0000313" key="3">
    <source>
        <dbReference type="EMBL" id="SKA67470.1"/>
    </source>
</evidence>
<dbReference type="AlphaFoldDB" id="A0A1T4VR82"/>
<reference evidence="3 4" key="1">
    <citation type="submission" date="2017-02" db="EMBL/GenBank/DDBJ databases">
        <authorList>
            <person name="Peterson S.W."/>
        </authorList>
    </citation>
    <scope>NUCLEOTIDE SEQUENCE [LARGE SCALE GENOMIC DNA]</scope>
    <source>
        <strain evidence="3 4">ATCC 35992</strain>
    </source>
</reference>
<organism evidence="3 4">
    <name type="scientific">Eubacterium uniforme</name>
    <dbReference type="NCBI Taxonomy" id="39495"/>
    <lineage>
        <taxon>Bacteria</taxon>
        <taxon>Bacillati</taxon>
        <taxon>Bacillota</taxon>
        <taxon>Clostridia</taxon>
        <taxon>Eubacteriales</taxon>
        <taxon>Eubacteriaceae</taxon>
        <taxon>Eubacterium</taxon>
    </lineage>
</organism>
<evidence type="ECO:0000256" key="1">
    <source>
        <dbReference type="SAM" id="Phobius"/>
    </source>
</evidence>
<dbReference type="EMBL" id="FUXZ01000008">
    <property type="protein sequence ID" value="SKA67470.1"/>
    <property type="molecule type" value="Genomic_DNA"/>
</dbReference>
<accession>A0A1T4VR82</accession>
<gene>
    <name evidence="3" type="ORF">SAMN02745111_01461</name>
</gene>
<name>A0A1T4VR82_9FIRM</name>
<dbReference type="RefSeq" id="WP_078766332.1">
    <property type="nucleotide sequence ID" value="NZ_FUXZ01000008.1"/>
</dbReference>
<keyword evidence="4" id="KW-1185">Reference proteome</keyword>
<keyword evidence="1" id="KW-0472">Membrane</keyword>
<keyword evidence="1" id="KW-1133">Transmembrane helix</keyword>
<keyword evidence="1" id="KW-0812">Transmembrane</keyword>
<feature type="transmembrane region" description="Helical" evidence="1">
    <location>
        <begin position="24"/>
        <end position="44"/>
    </location>
</feature>
<sequence>MRKIDEVFIKLKEYLKQSLQDECGMGVIEVTLIVVVLVGLAILFKSEIEAVAAIVFKSLRSKVNNV</sequence>
<keyword evidence="3" id="KW-0282">Flagellum</keyword>
<keyword evidence="3" id="KW-0966">Cell projection</keyword>